<feature type="compositionally biased region" description="Basic and acidic residues" evidence="1">
    <location>
        <begin position="12"/>
        <end position="24"/>
    </location>
</feature>
<protein>
    <submittedName>
        <fullName evidence="2">Uncharacterized protein</fullName>
    </submittedName>
</protein>
<evidence type="ECO:0000313" key="2">
    <source>
        <dbReference type="EMBL" id="QHT23880.1"/>
    </source>
</evidence>
<proteinExistence type="predicted"/>
<dbReference type="AlphaFoldDB" id="A0A6C0E5N2"/>
<name>A0A6C0E5N2_9ZZZZ</name>
<organism evidence="2">
    <name type="scientific">viral metagenome</name>
    <dbReference type="NCBI Taxonomy" id="1070528"/>
    <lineage>
        <taxon>unclassified sequences</taxon>
        <taxon>metagenomes</taxon>
        <taxon>organismal metagenomes</taxon>
    </lineage>
</organism>
<accession>A0A6C0E5N2</accession>
<feature type="compositionally biased region" description="Low complexity" evidence="1">
    <location>
        <begin position="25"/>
        <end position="45"/>
    </location>
</feature>
<reference evidence="2" key="1">
    <citation type="journal article" date="2020" name="Nature">
        <title>Giant virus diversity and host interactions through global metagenomics.</title>
        <authorList>
            <person name="Schulz F."/>
            <person name="Roux S."/>
            <person name="Paez-Espino D."/>
            <person name="Jungbluth S."/>
            <person name="Walsh D.A."/>
            <person name="Denef V.J."/>
            <person name="McMahon K.D."/>
            <person name="Konstantinidis K.T."/>
            <person name="Eloe-Fadrosh E.A."/>
            <person name="Kyrpides N.C."/>
            <person name="Woyke T."/>
        </authorList>
    </citation>
    <scope>NUCLEOTIDE SEQUENCE</scope>
    <source>
        <strain evidence="2">GVMAG-M-3300023179-132</strain>
    </source>
</reference>
<sequence>MSNIDPLRAQRRRDEYRRRQDRQEQAMLRPAALIPLAEPLNNNLNPRPPTPPRSPYRLEPPQAASIIATSLPGLLSTPPASDQPVEKKADQGGSRRSVKPRKRNTKKRKMSKMKKRKMSKTKKHK</sequence>
<feature type="compositionally biased region" description="Basic residues" evidence="1">
    <location>
        <begin position="96"/>
        <end position="125"/>
    </location>
</feature>
<dbReference type="EMBL" id="MN739735">
    <property type="protein sequence ID" value="QHT23880.1"/>
    <property type="molecule type" value="Genomic_DNA"/>
</dbReference>
<evidence type="ECO:0000256" key="1">
    <source>
        <dbReference type="SAM" id="MobiDB-lite"/>
    </source>
</evidence>
<feature type="region of interest" description="Disordered" evidence="1">
    <location>
        <begin position="1"/>
        <end position="125"/>
    </location>
</feature>